<evidence type="ECO:0000313" key="3">
    <source>
        <dbReference type="Proteomes" id="UP000050514"/>
    </source>
</evidence>
<comment type="caution">
    <text evidence="2">The sequence shown here is derived from an EMBL/GenBank/DDBJ whole genome shotgun (WGS) entry which is preliminary data.</text>
</comment>
<protein>
    <recommendedName>
        <fullName evidence="4">Glycosyltransferase RgtA/B/C/D-like domain-containing protein</fullName>
    </recommendedName>
</protein>
<accession>A0A0P6XDT4</accession>
<keyword evidence="1" id="KW-0812">Transmembrane</keyword>
<dbReference type="EMBL" id="LGHJ01000005">
    <property type="protein sequence ID" value="KPL78376.1"/>
    <property type="molecule type" value="Genomic_DNA"/>
</dbReference>
<evidence type="ECO:0000313" key="2">
    <source>
        <dbReference type="EMBL" id="KPL78376.1"/>
    </source>
</evidence>
<feature type="transmembrane region" description="Helical" evidence="1">
    <location>
        <begin position="76"/>
        <end position="94"/>
    </location>
</feature>
<dbReference type="STRING" id="360411.AC812_01165"/>
<gene>
    <name evidence="2" type="ORF">AC812_01165</name>
</gene>
<feature type="transmembrane region" description="Helical" evidence="1">
    <location>
        <begin position="341"/>
        <end position="358"/>
    </location>
</feature>
<organism evidence="2 3">
    <name type="scientific">Bellilinea caldifistulae</name>
    <dbReference type="NCBI Taxonomy" id="360411"/>
    <lineage>
        <taxon>Bacteria</taxon>
        <taxon>Bacillati</taxon>
        <taxon>Chloroflexota</taxon>
        <taxon>Anaerolineae</taxon>
        <taxon>Anaerolineales</taxon>
        <taxon>Anaerolineaceae</taxon>
        <taxon>Bellilinea</taxon>
    </lineage>
</organism>
<feature type="transmembrane region" description="Helical" evidence="1">
    <location>
        <begin position="311"/>
        <end position="329"/>
    </location>
</feature>
<keyword evidence="3" id="KW-1185">Reference proteome</keyword>
<feature type="transmembrane region" description="Helical" evidence="1">
    <location>
        <begin position="100"/>
        <end position="120"/>
    </location>
</feature>
<sequence length="550" mass="62818">MKGWEMARKIPQSNWFWYLSGIIFALIGTQFQKGPGYMDSAYYTVGGLQLFEGNGFVEPYIWNYLANPKGLPAPAFVYWMPLPSLLAFMGMWLGRSPDFVWAKLPFLLMAGFLPVLTVYLTRKVITNPAYAWIAGGLAVFPGVYALYLTIPETFIPYMIGGGLFVIIAFFANNQWIGGLESFQRFLLLGFIAGWMHLTRADGLIWLISAFGVVIWRIRPWQSRQKMRVAINGLLALLLGYLILTGGWYYRNWVVFGSMFPPGNGKSLWLTSYNQLFAYPNDHLTFTNWLKAGLPAIIHARLDALSLNLQNFLVVQGSIILVPLILVGCWSKRHHSAVKFETMMWLLILGMMTIVFPFAGSRGGFLHSGAAIQIFFWSMSVAGLEQLIIWMKKARGWGMSTSMTLFGTFLILINLFIAGWFFYQRVYRVPNHLVWNESIERYQRVGERLDDLHISKQFIAMVNNPPGFYWATRRPSIVIPDGDIRHALAAAKRYGATYLLLEENQENLSNLYANPHDMSGVRLLETHEGVHFFLLLPEAEWGWGEISWFKK</sequence>
<proteinExistence type="predicted"/>
<feature type="transmembrane region" description="Helical" evidence="1">
    <location>
        <begin position="15"/>
        <end position="31"/>
    </location>
</feature>
<dbReference type="AlphaFoldDB" id="A0A0P6XDT4"/>
<name>A0A0P6XDT4_9CHLR</name>
<keyword evidence="1" id="KW-1133">Transmembrane helix</keyword>
<feature type="transmembrane region" description="Helical" evidence="1">
    <location>
        <begin position="129"/>
        <end position="148"/>
    </location>
</feature>
<keyword evidence="1" id="KW-0472">Membrane</keyword>
<feature type="transmembrane region" description="Helical" evidence="1">
    <location>
        <begin position="202"/>
        <end position="217"/>
    </location>
</feature>
<dbReference type="Proteomes" id="UP000050514">
    <property type="component" value="Unassembled WGS sequence"/>
</dbReference>
<evidence type="ECO:0008006" key="4">
    <source>
        <dbReference type="Google" id="ProtNLM"/>
    </source>
</evidence>
<feature type="transmembrane region" description="Helical" evidence="1">
    <location>
        <begin position="229"/>
        <end position="249"/>
    </location>
</feature>
<feature type="transmembrane region" description="Helical" evidence="1">
    <location>
        <begin position="402"/>
        <end position="422"/>
    </location>
</feature>
<feature type="transmembrane region" description="Helical" evidence="1">
    <location>
        <begin position="154"/>
        <end position="171"/>
    </location>
</feature>
<evidence type="ECO:0000256" key="1">
    <source>
        <dbReference type="SAM" id="Phobius"/>
    </source>
</evidence>
<reference evidence="2 3" key="1">
    <citation type="submission" date="2015-07" db="EMBL/GenBank/DDBJ databases">
        <title>Draft genome of Bellilinea caldifistulae DSM 17877.</title>
        <authorList>
            <person name="Hemp J."/>
            <person name="Ward L.M."/>
            <person name="Pace L.A."/>
            <person name="Fischer W.W."/>
        </authorList>
    </citation>
    <scope>NUCLEOTIDE SEQUENCE [LARGE SCALE GENOMIC DNA]</scope>
    <source>
        <strain evidence="2 3">GOMI-1</strain>
    </source>
</reference>